<proteinExistence type="predicted"/>
<dbReference type="AlphaFoldDB" id="A0A511AIA8"/>
<gene>
    <name evidence="1" type="ORF">MAE01_30910</name>
</gene>
<evidence type="ECO:0000313" key="2">
    <source>
        <dbReference type="Proteomes" id="UP000321225"/>
    </source>
</evidence>
<evidence type="ECO:0000313" key="1">
    <source>
        <dbReference type="EMBL" id="GEK87915.1"/>
    </source>
</evidence>
<keyword evidence="2" id="KW-1185">Reference proteome</keyword>
<dbReference type="OrthoDB" id="5118911at2"/>
<protein>
    <submittedName>
        <fullName evidence="1">Uncharacterized protein</fullName>
    </submittedName>
</protein>
<accession>A0A511AIA8</accession>
<name>A0A511AIA8_9MICO</name>
<comment type="caution">
    <text evidence="1">The sequence shown here is derived from an EMBL/GenBank/DDBJ whole genome shotgun (WGS) entry which is preliminary data.</text>
</comment>
<sequence length="289" mass="31597">MIAWPALVTAAETGQAAAAAGSFAWWDFWPVLVAVLALAWGIREWVYGGSLLKVQFELGYTDGLQLVRANPNDFVDPSAVGLHFGRRITNPAIDVAVITVVNRGRTAATVLRPGLYFTMRGIAPVFVGGLPLRDLGEGSERVRVEAHDACTFVVPLGALVRVANADVEFQKSLEMRHAVYARAQVTSGTGRIKRSSRLIRHGWRMVSNRWKVVVPLRGKAPRIEEALVDRYLIGGSGLYDQFVDVGAIVGLIRLGKSDADILEWAQQRSRDLLNTGMIAGRARVLLAQE</sequence>
<dbReference type="RefSeq" id="WP_147040980.1">
    <property type="nucleotide sequence ID" value="NZ_BJUW01000023.1"/>
</dbReference>
<dbReference type="Proteomes" id="UP000321225">
    <property type="component" value="Unassembled WGS sequence"/>
</dbReference>
<reference evidence="1 2" key="1">
    <citation type="submission" date="2019-07" db="EMBL/GenBank/DDBJ databases">
        <title>Whole genome shotgun sequence of Microbacterium aerolatum NBRC 103071.</title>
        <authorList>
            <person name="Hosoyama A."/>
            <person name="Uohara A."/>
            <person name="Ohji S."/>
            <person name="Ichikawa N."/>
        </authorList>
    </citation>
    <scope>NUCLEOTIDE SEQUENCE [LARGE SCALE GENOMIC DNA]</scope>
    <source>
        <strain evidence="1 2">NBRC 103071</strain>
    </source>
</reference>
<organism evidence="1 2">
    <name type="scientific">Microbacterium aerolatum</name>
    <dbReference type="NCBI Taxonomy" id="153731"/>
    <lineage>
        <taxon>Bacteria</taxon>
        <taxon>Bacillati</taxon>
        <taxon>Actinomycetota</taxon>
        <taxon>Actinomycetes</taxon>
        <taxon>Micrococcales</taxon>
        <taxon>Microbacteriaceae</taxon>
        <taxon>Microbacterium</taxon>
    </lineage>
</organism>
<dbReference type="EMBL" id="BJUW01000023">
    <property type="protein sequence ID" value="GEK87915.1"/>
    <property type="molecule type" value="Genomic_DNA"/>
</dbReference>